<evidence type="ECO:0000313" key="3">
    <source>
        <dbReference type="Proteomes" id="UP000183255"/>
    </source>
</evidence>
<feature type="transmembrane region" description="Helical" evidence="1">
    <location>
        <begin position="159"/>
        <end position="180"/>
    </location>
</feature>
<name>A0A1G8QW47_9CLOT</name>
<feature type="transmembrane region" description="Helical" evidence="1">
    <location>
        <begin position="76"/>
        <end position="105"/>
    </location>
</feature>
<feature type="transmembrane region" description="Helical" evidence="1">
    <location>
        <begin position="112"/>
        <end position="129"/>
    </location>
</feature>
<gene>
    <name evidence="2" type="ORF">SAMN05421804_10786</name>
</gene>
<evidence type="ECO:0000256" key="1">
    <source>
        <dbReference type="SAM" id="Phobius"/>
    </source>
</evidence>
<keyword evidence="1" id="KW-0812">Transmembrane</keyword>
<reference evidence="2 3" key="1">
    <citation type="submission" date="2016-10" db="EMBL/GenBank/DDBJ databases">
        <authorList>
            <person name="de Groot N.N."/>
        </authorList>
    </citation>
    <scope>NUCLEOTIDE SEQUENCE [LARGE SCALE GENOMIC DNA]</scope>
    <source>
        <strain evidence="2 3">CGMCC 1.5058</strain>
    </source>
</reference>
<dbReference type="AlphaFoldDB" id="A0A1G8QW47"/>
<evidence type="ECO:0008006" key="4">
    <source>
        <dbReference type="Google" id="ProtNLM"/>
    </source>
</evidence>
<accession>A0A1G8QW47</accession>
<keyword evidence="1" id="KW-0472">Membrane</keyword>
<evidence type="ECO:0000313" key="2">
    <source>
        <dbReference type="EMBL" id="SDJ08969.1"/>
    </source>
</evidence>
<proteinExistence type="predicted"/>
<dbReference type="RefSeq" id="WP_031577010.1">
    <property type="nucleotide sequence ID" value="NZ_FNDZ01000007.1"/>
</dbReference>
<sequence>MIHLCRILGPLGGILLGKHLLKEKRPDWMVSAMIYGILLVLSSYYFRFTFLEVFFYSAFLSGVFTDHYSGRVYNLSLYLMVPFALSGFYTHHSYIAALFMLLLPIYKKSRKLQFYFGEADVYVLLFISMAYGRNVFYTLFYASALGLLYAVVGRRREIYFLPFLFFGLLLSHVDEFHKFFGILL</sequence>
<feature type="transmembrane region" description="Helical" evidence="1">
    <location>
        <begin position="135"/>
        <end position="152"/>
    </location>
</feature>
<dbReference type="Proteomes" id="UP000183255">
    <property type="component" value="Unassembled WGS sequence"/>
</dbReference>
<organism evidence="2 3">
    <name type="scientific">Proteiniclasticum ruminis</name>
    <dbReference type="NCBI Taxonomy" id="398199"/>
    <lineage>
        <taxon>Bacteria</taxon>
        <taxon>Bacillati</taxon>
        <taxon>Bacillota</taxon>
        <taxon>Clostridia</taxon>
        <taxon>Eubacteriales</taxon>
        <taxon>Clostridiaceae</taxon>
        <taxon>Proteiniclasticum</taxon>
    </lineage>
</organism>
<feature type="transmembrane region" description="Helical" evidence="1">
    <location>
        <begin position="28"/>
        <end position="46"/>
    </location>
</feature>
<keyword evidence="1" id="KW-1133">Transmembrane helix</keyword>
<dbReference type="EMBL" id="FNDZ01000007">
    <property type="protein sequence ID" value="SDJ08969.1"/>
    <property type="molecule type" value="Genomic_DNA"/>
</dbReference>
<protein>
    <recommendedName>
        <fullName evidence="4">Type IV leader peptidase family protein</fullName>
    </recommendedName>
</protein>